<evidence type="ECO:0000256" key="4">
    <source>
        <dbReference type="ARBA" id="ARBA00023136"/>
    </source>
</evidence>
<dbReference type="Proteomes" id="UP000433309">
    <property type="component" value="Unassembled WGS sequence"/>
</dbReference>
<keyword evidence="3 9" id="KW-0732">Signal</keyword>
<dbReference type="EMBL" id="WKJK01000023">
    <property type="protein sequence ID" value="MRW94166.1"/>
    <property type="molecule type" value="Genomic_DNA"/>
</dbReference>
<feature type="signal peptide" evidence="9">
    <location>
        <begin position="1"/>
        <end position="21"/>
    </location>
</feature>
<evidence type="ECO:0000313" key="10">
    <source>
        <dbReference type="EMBL" id="MRW94166.1"/>
    </source>
</evidence>
<feature type="chain" id="PRO_5026311589" description="Flagellar L-ring protein" evidence="9">
    <location>
        <begin position="22"/>
        <end position="190"/>
    </location>
</feature>
<evidence type="ECO:0000256" key="7">
    <source>
        <dbReference type="HAMAP-Rule" id="MF_00415"/>
    </source>
</evidence>
<keyword evidence="4 7" id="KW-0472">Membrane</keyword>
<dbReference type="PANTHER" id="PTHR34933">
    <property type="entry name" value="FLAGELLAR L-RING PROTEIN"/>
    <property type="match status" value="1"/>
</dbReference>
<evidence type="ECO:0000256" key="6">
    <source>
        <dbReference type="ARBA" id="ARBA00023237"/>
    </source>
</evidence>
<evidence type="ECO:0000256" key="2">
    <source>
        <dbReference type="ARBA" id="ARBA00006929"/>
    </source>
</evidence>
<keyword evidence="10" id="KW-0966">Cell projection</keyword>
<dbReference type="Pfam" id="PF02107">
    <property type="entry name" value="FlgH"/>
    <property type="match status" value="1"/>
</dbReference>
<keyword evidence="10" id="KW-0969">Cilium</keyword>
<evidence type="ECO:0000256" key="9">
    <source>
        <dbReference type="SAM" id="SignalP"/>
    </source>
</evidence>
<keyword evidence="11" id="KW-1185">Reference proteome</keyword>
<keyword evidence="5 7" id="KW-0975">Bacterial flagellum</keyword>
<dbReference type="AlphaFoldDB" id="A0A6I2LBN9"/>
<gene>
    <name evidence="7" type="primary">flgH</name>
    <name evidence="10" type="ORF">GJ699_29755</name>
</gene>
<dbReference type="GO" id="GO:0009279">
    <property type="term" value="C:cell outer membrane"/>
    <property type="evidence" value="ECO:0007669"/>
    <property type="project" value="UniProtKB-SubCell"/>
</dbReference>
<evidence type="ECO:0000256" key="3">
    <source>
        <dbReference type="ARBA" id="ARBA00022729"/>
    </source>
</evidence>
<accession>A0A6I2LBN9</accession>
<evidence type="ECO:0000256" key="8">
    <source>
        <dbReference type="SAM" id="MobiDB-lite"/>
    </source>
</evidence>
<dbReference type="PRINTS" id="PR01008">
    <property type="entry name" value="FLGLRINGFLGH"/>
</dbReference>
<evidence type="ECO:0000256" key="5">
    <source>
        <dbReference type="ARBA" id="ARBA00023143"/>
    </source>
</evidence>
<dbReference type="RefSeq" id="WP_154383034.1">
    <property type="nucleotide sequence ID" value="NZ_WKJK01000023.1"/>
</dbReference>
<comment type="caution">
    <text evidence="10">The sequence shown here is derived from an EMBL/GenBank/DDBJ whole genome shotgun (WGS) entry which is preliminary data.</text>
</comment>
<proteinExistence type="inferred from homology"/>
<comment type="function">
    <text evidence="1 7">Assembles around the rod to form the L-ring and probably protects the motor/basal body from shearing forces during rotation.</text>
</comment>
<reference evidence="10 11" key="1">
    <citation type="submission" date="2019-11" db="EMBL/GenBank/DDBJ databases">
        <title>Novel species isolated from a subtropical stream in China.</title>
        <authorList>
            <person name="Lu H."/>
        </authorList>
    </citation>
    <scope>NUCLEOTIDE SEQUENCE [LARGE SCALE GENOMIC DNA]</scope>
    <source>
        <strain evidence="10 11">FT80W</strain>
    </source>
</reference>
<dbReference type="InterPro" id="IPR000527">
    <property type="entry name" value="Flag_Lring"/>
</dbReference>
<keyword evidence="6 7" id="KW-0998">Cell outer membrane</keyword>
<dbReference type="HAMAP" id="MF_00415">
    <property type="entry name" value="FlgH"/>
    <property type="match status" value="1"/>
</dbReference>
<keyword evidence="10" id="KW-0282">Flagellum</keyword>
<sequence length="190" mass="20587">MKRCRWCLSALALLGMLSAHATSLYQQSSYQAMTSDLRPRRVGDLITVMVYESASASTTANTSAGRDAGVGIDVRGGGTSHGAAAKTNNQLDGRGRTEREGRVLAQITVAIKEITEQGDLLIAGEQLLEVNNEKQQIRVEGRIRPQDVSDANVVLSTRIAAARISYAGQGDLADLQRPAWWQRFLTLFGL</sequence>
<dbReference type="GO" id="GO:0003774">
    <property type="term" value="F:cytoskeletal motor activity"/>
    <property type="evidence" value="ECO:0007669"/>
    <property type="project" value="InterPro"/>
</dbReference>
<protein>
    <recommendedName>
        <fullName evidence="7">Flagellar L-ring protein</fullName>
    </recommendedName>
    <alternativeName>
        <fullName evidence="7">Basal body L-ring protein</fullName>
    </alternativeName>
</protein>
<comment type="subcellular location">
    <subcellularLocation>
        <location evidence="7">Cell outer membrane</location>
    </subcellularLocation>
    <subcellularLocation>
        <location evidence="7">Bacterial flagellum basal body</location>
    </subcellularLocation>
</comment>
<feature type="region of interest" description="Disordered" evidence="8">
    <location>
        <begin position="76"/>
        <end position="96"/>
    </location>
</feature>
<dbReference type="PANTHER" id="PTHR34933:SF1">
    <property type="entry name" value="FLAGELLAR L-RING PROTEIN"/>
    <property type="match status" value="1"/>
</dbReference>
<dbReference type="GO" id="GO:0071973">
    <property type="term" value="P:bacterial-type flagellum-dependent cell motility"/>
    <property type="evidence" value="ECO:0007669"/>
    <property type="project" value="InterPro"/>
</dbReference>
<evidence type="ECO:0000313" key="11">
    <source>
        <dbReference type="Proteomes" id="UP000433309"/>
    </source>
</evidence>
<comment type="similarity">
    <text evidence="2 7">Belongs to the FlgH family.</text>
</comment>
<dbReference type="GO" id="GO:0009427">
    <property type="term" value="C:bacterial-type flagellum basal body, distal rod, L ring"/>
    <property type="evidence" value="ECO:0007669"/>
    <property type="project" value="InterPro"/>
</dbReference>
<comment type="subunit">
    <text evidence="7">The basal body constitutes a major portion of the flagellar organelle and consists of four rings (L,P,S, and M) mounted on a central rod.</text>
</comment>
<name>A0A6I2LBN9_9BURK</name>
<evidence type="ECO:0000256" key="1">
    <source>
        <dbReference type="ARBA" id="ARBA00002591"/>
    </source>
</evidence>
<organism evidence="10 11">
    <name type="scientific">Duganella guangzhouensis</name>
    <dbReference type="NCBI Taxonomy" id="2666084"/>
    <lineage>
        <taxon>Bacteria</taxon>
        <taxon>Pseudomonadati</taxon>
        <taxon>Pseudomonadota</taxon>
        <taxon>Betaproteobacteria</taxon>
        <taxon>Burkholderiales</taxon>
        <taxon>Oxalobacteraceae</taxon>
        <taxon>Telluria group</taxon>
        <taxon>Duganella</taxon>
    </lineage>
</organism>